<evidence type="ECO:0000313" key="1">
    <source>
        <dbReference type="EMBL" id="KRM29998.1"/>
    </source>
</evidence>
<gene>
    <name evidence="1" type="ORF">FD32_GL000720</name>
</gene>
<organism evidence="1 2">
    <name type="scientific">Limosilactobacillus panis DSM 6035</name>
    <dbReference type="NCBI Taxonomy" id="1423782"/>
    <lineage>
        <taxon>Bacteria</taxon>
        <taxon>Bacillati</taxon>
        <taxon>Bacillota</taxon>
        <taxon>Bacilli</taxon>
        <taxon>Lactobacillales</taxon>
        <taxon>Lactobacillaceae</taxon>
        <taxon>Limosilactobacillus</taxon>
    </lineage>
</organism>
<comment type="caution">
    <text evidence="1">The sequence shown here is derived from an EMBL/GenBank/DDBJ whole genome shotgun (WGS) entry which is preliminary data.</text>
</comment>
<proteinExistence type="predicted"/>
<dbReference type="STRING" id="1423782.FD32_GL000720"/>
<keyword evidence="2" id="KW-1185">Reference proteome</keyword>
<accession>A0A0R1XIH6</accession>
<evidence type="ECO:0000313" key="2">
    <source>
        <dbReference type="Proteomes" id="UP000051412"/>
    </source>
</evidence>
<dbReference type="PATRIC" id="fig|1423782.4.peg.745"/>
<dbReference type="RefSeq" id="WP_056962083.1">
    <property type="nucleotide sequence ID" value="NZ_AZGM01000016.1"/>
</dbReference>
<dbReference type="OrthoDB" id="2313915at2"/>
<name>A0A0R1XIH6_9LACO</name>
<dbReference type="AlphaFoldDB" id="A0A0R1XIH6"/>
<dbReference type="EMBL" id="AZGM01000016">
    <property type="protein sequence ID" value="KRM29998.1"/>
    <property type="molecule type" value="Genomic_DNA"/>
</dbReference>
<reference evidence="1 2" key="1">
    <citation type="journal article" date="2015" name="Genome Announc.">
        <title>Expanding the biotechnology potential of lactobacilli through comparative genomics of 213 strains and associated genera.</title>
        <authorList>
            <person name="Sun Z."/>
            <person name="Harris H.M."/>
            <person name="McCann A."/>
            <person name="Guo C."/>
            <person name="Argimon S."/>
            <person name="Zhang W."/>
            <person name="Yang X."/>
            <person name="Jeffery I.B."/>
            <person name="Cooney J.C."/>
            <person name="Kagawa T.F."/>
            <person name="Liu W."/>
            <person name="Song Y."/>
            <person name="Salvetti E."/>
            <person name="Wrobel A."/>
            <person name="Rasinkangas P."/>
            <person name="Parkhill J."/>
            <person name="Rea M.C."/>
            <person name="O'Sullivan O."/>
            <person name="Ritari J."/>
            <person name="Douillard F.P."/>
            <person name="Paul Ross R."/>
            <person name="Yang R."/>
            <person name="Briner A.E."/>
            <person name="Felis G.E."/>
            <person name="de Vos W.M."/>
            <person name="Barrangou R."/>
            <person name="Klaenhammer T.R."/>
            <person name="Caufield P.W."/>
            <person name="Cui Y."/>
            <person name="Zhang H."/>
            <person name="O'Toole P.W."/>
        </authorList>
    </citation>
    <scope>NUCLEOTIDE SEQUENCE [LARGE SCALE GENOMIC DNA]</scope>
    <source>
        <strain evidence="1 2">DSM 6035</strain>
    </source>
</reference>
<dbReference type="Proteomes" id="UP000051412">
    <property type="component" value="Unassembled WGS sequence"/>
</dbReference>
<sequence length="81" mass="9263">MSKHQVNGDQYWFHCYYRGEDRDDGCANELSLSTDPAADQLDLLVSNPGFNNESHDDTFALQKGDVKKLSAFLQSWLKRHS</sequence>
<protein>
    <submittedName>
        <fullName evidence="1">Uncharacterized protein</fullName>
    </submittedName>
</protein>